<organism evidence="2 3">
    <name type="scientific">Micromonospora zhanjiangensis</name>
    <dbReference type="NCBI Taxonomy" id="1522057"/>
    <lineage>
        <taxon>Bacteria</taxon>
        <taxon>Bacillati</taxon>
        <taxon>Actinomycetota</taxon>
        <taxon>Actinomycetes</taxon>
        <taxon>Micromonosporales</taxon>
        <taxon>Micromonosporaceae</taxon>
        <taxon>Micromonospora</taxon>
    </lineage>
</organism>
<proteinExistence type="predicted"/>
<evidence type="ECO:0000313" key="3">
    <source>
        <dbReference type="Proteomes" id="UP001595868"/>
    </source>
</evidence>
<feature type="compositionally biased region" description="Gly residues" evidence="1">
    <location>
        <begin position="416"/>
        <end position="426"/>
    </location>
</feature>
<feature type="region of interest" description="Disordered" evidence="1">
    <location>
        <begin position="1"/>
        <end position="46"/>
    </location>
</feature>
<protein>
    <submittedName>
        <fullName evidence="2">Uncharacterized protein</fullName>
    </submittedName>
</protein>
<feature type="region of interest" description="Disordered" evidence="1">
    <location>
        <begin position="406"/>
        <end position="426"/>
    </location>
</feature>
<keyword evidence="3" id="KW-1185">Reference proteome</keyword>
<evidence type="ECO:0000313" key="2">
    <source>
        <dbReference type="EMBL" id="MFC4110856.1"/>
    </source>
</evidence>
<dbReference type="Proteomes" id="UP001595868">
    <property type="component" value="Unassembled WGS sequence"/>
</dbReference>
<sequence length="476" mass="48213">MTDMWSAAAARWETRSTVQAAGAAQDCPDPTGGGGGQGDGGQGGGPHGGGHGGCGCRCHGPGCPGQVSPGRHGHDPDGCGCHGHQGHGGHQHGGRDCGCARDCGRGDPDCGCGGTPGGPGGTAGSTTTIGWKNPNRPGRVCGVSTGRLPGGQLDPCDFTTPPWNQWPGQRGDLYLPFLFLRANAGDLGARPVVGPFWESPDVLLLAGTDPAVAPPVPPELGQTALAGQPNTLYAHVWNFGLAQAPNVVVEFYWCDPSLGIGPAGAHLIGHTVVALGARGSARSHAVVKCPTAWVPTFVNGGHECLLVRAWDETSDGLGTPPWDAALNRHIGQRNIHVVAAGAGVARSAAGGLLLPAPVLPVTLKVGPLYGEAAQVRVARAAPHEMPWLQLRTGTRGRFPAQAATTGDVLLSPPTPIGGGPSTGGGDAVEHQVVGDDQQIAFTTGDTTPAPGEAHVYRVTASQQGQVFGGYTVVLLG</sequence>
<name>A0ABV8KXJ0_9ACTN</name>
<reference evidence="3" key="1">
    <citation type="journal article" date="2019" name="Int. J. Syst. Evol. Microbiol.">
        <title>The Global Catalogue of Microorganisms (GCM) 10K type strain sequencing project: providing services to taxonomists for standard genome sequencing and annotation.</title>
        <authorList>
            <consortium name="The Broad Institute Genomics Platform"/>
            <consortium name="The Broad Institute Genome Sequencing Center for Infectious Disease"/>
            <person name="Wu L."/>
            <person name="Ma J."/>
        </authorList>
    </citation>
    <scope>NUCLEOTIDE SEQUENCE [LARGE SCALE GENOMIC DNA]</scope>
    <source>
        <strain evidence="3">2902at01</strain>
    </source>
</reference>
<dbReference type="InterPro" id="IPR013783">
    <property type="entry name" value="Ig-like_fold"/>
</dbReference>
<dbReference type="Gene3D" id="2.60.40.10">
    <property type="entry name" value="Immunoglobulins"/>
    <property type="match status" value="1"/>
</dbReference>
<dbReference type="RefSeq" id="WP_377553674.1">
    <property type="nucleotide sequence ID" value="NZ_JBHSBN010000070.1"/>
</dbReference>
<comment type="caution">
    <text evidence="2">The sequence shown here is derived from an EMBL/GenBank/DDBJ whole genome shotgun (WGS) entry which is preliminary data.</text>
</comment>
<gene>
    <name evidence="2" type="ORF">ACFOX0_33720</name>
</gene>
<evidence type="ECO:0000256" key="1">
    <source>
        <dbReference type="SAM" id="MobiDB-lite"/>
    </source>
</evidence>
<dbReference type="EMBL" id="JBHSBN010000070">
    <property type="protein sequence ID" value="MFC4110856.1"/>
    <property type="molecule type" value="Genomic_DNA"/>
</dbReference>
<accession>A0ABV8KXJ0</accession>
<feature type="compositionally biased region" description="Gly residues" evidence="1">
    <location>
        <begin position="31"/>
        <end position="46"/>
    </location>
</feature>